<dbReference type="AlphaFoldDB" id="A0A922S966"/>
<organism evidence="4 5">
    <name type="scientific">Spodoptera exigua</name>
    <name type="common">Beet armyworm</name>
    <name type="synonym">Noctua fulgens</name>
    <dbReference type="NCBI Taxonomy" id="7107"/>
    <lineage>
        <taxon>Eukaryota</taxon>
        <taxon>Metazoa</taxon>
        <taxon>Ecdysozoa</taxon>
        <taxon>Arthropoda</taxon>
        <taxon>Hexapoda</taxon>
        <taxon>Insecta</taxon>
        <taxon>Pterygota</taxon>
        <taxon>Neoptera</taxon>
        <taxon>Endopterygota</taxon>
        <taxon>Lepidoptera</taxon>
        <taxon>Glossata</taxon>
        <taxon>Ditrysia</taxon>
        <taxon>Noctuoidea</taxon>
        <taxon>Noctuidae</taxon>
        <taxon>Amphipyrinae</taxon>
        <taxon>Spodoptera</taxon>
    </lineage>
</organism>
<evidence type="ECO:0000256" key="2">
    <source>
        <dbReference type="SAM" id="MobiDB-lite"/>
    </source>
</evidence>
<evidence type="ECO:0000259" key="3">
    <source>
        <dbReference type="PROSITE" id="PS51304"/>
    </source>
</evidence>
<protein>
    <recommendedName>
        <fullName evidence="3">Galectin domain-containing protein</fullName>
    </recommendedName>
</protein>
<dbReference type="PROSITE" id="PS51304">
    <property type="entry name" value="GALECTIN"/>
    <property type="match status" value="1"/>
</dbReference>
<sequence>MKRATGNTNKTQEKKAKNGAPADEPYNSLHLNGNGNVGVGSRAPPWPVPRKANEKMFLLPKQLEPHDTITINCETTSEPTRLTFGLVTGYDYPDSDNLACQLDMNFTESQNEDTSLQLTTVYQGNANVVFTDTAKSYFDGKKHTNFEMKFILRTARDNGYVLDVHIGASYLSSVPLEHDVSSIKFLTISGDIKKIAKLGFEFGYND</sequence>
<reference evidence="4" key="1">
    <citation type="journal article" date="2021" name="G3 (Bethesda)">
        <title>Genome and transcriptome analysis of the beet armyworm Spodoptera exigua reveals targets for pest control. .</title>
        <authorList>
            <person name="Simon S."/>
            <person name="Breeschoten T."/>
            <person name="Jansen H.J."/>
            <person name="Dirks R.P."/>
            <person name="Schranz M.E."/>
            <person name="Ros V.I.D."/>
        </authorList>
    </citation>
    <scope>NUCLEOTIDE SEQUENCE</scope>
    <source>
        <strain evidence="4">TB_SE_WUR_2020</strain>
    </source>
</reference>
<feature type="domain" description="Galectin" evidence="3">
    <location>
        <begin position="55"/>
        <end position="201"/>
    </location>
</feature>
<dbReference type="InterPro" id="IPR001079">
    <property type="entry name" value="Galectin_CRD"/>
</dbReference>
<dbReference type="Proteomes" id="UP000814243">
    <property type="component" value="Unassembled WGS sequence"/>
</dbReference>
<feature type="region of interest" description="Disordered" evidence="2">
    <location>
        <begin position="1"/>
        <end position="42"/>
    </location>
</feature>
<feature type="compositionally biased region" description="Polar residues" evidence="2">
    <location>
        <begin position="1"/>
        <end position="10"/>
    </location>
</feature>
<comment type="caution">
    <text evidence="4">The sequence shown here is derived from an EMBL/GenBank/DDBJ whole genome shotgun (WGS) entry which is preliminary data.</text>
</comment>
<evidence type="ECO:0000313" key="5">
    <source>
        <dbReference type="Proteomes" id="UP000814243"/>
    </source>
</evidence>
<dbReference type="Gene3D" id="2.60.120.200">
    <property type="match status" value="1"/>
</dbReference>
<dbReference type="EMBL" id="JACEFF010000890">
    <property type="protein sequence ID" value="KAH9628894.1"/>
    <property type="molecule type" value="Genomic_DNA"/>
</dbReference>
<dbReference type="GO" id="GO:0030246">
    <property type="term" value="F:carbohydrate binding"/>
    <property type="evidence" value="ECO:0007669"/>
    <property type="project" value="UniProtKB-KW"/>
</dbReference>
<gene>
    <name evidence="4" type="ORF">HF086_017823</name>
</gene>
<name>A0A922S966_SPOEX</name>
<proteinExistence type="predicted"/>
<evidence type="ECO:0000256" key="1">
    <source>
        <dbReference type="ARBA" id="ARBA00022734"/>
    </source>
</evidence>
<keyword evidence="1" id="KW-0430">Lectin</keyword>
<accession>A0A922S966</accession>
<evidence type="ECO:0000313" key="4">
    <source>
        <dbReference type="EMBL" id="KAH9628894.1"/>
    </source>
</evidence>